<dbReference type="Gene3D" id="3.40.50.720">
    <property type="entry name" value="NAD(P)-binding Rossmann-like Domain"/>
    <property type="match status" value="1"/>
</dbReference>
<comment type="caution">
    <text evidence="5">The sequence shown here is derived from an EMBL/GenBank/DDBJ whole genome shotgun (WGS) entry which is preliminary data.</text>
</comment>
<reference evidence="5 6" key="1">
    <citation type="submission" date="2019-06" db="EMBL/GenBank/DDBJ databases">
        <title>A novel bacterium of genus Amaricoccus, isolated from marine sediment.</title>
        <authorList>
            <person name="Huang H."/>
            <person name="Mo K."/>
            <person name="Hu Y."/>
        </authorList>
    </citation>
    <scope>NUCLEOTIDE SEQUENCE [LARGE SCALE GENOMIC DNA]</scope>
    <source>
        <strain evidence="5 6">HB172011</strain>
    </source>
</reference>
<dbReference type="PANTHER" id="PTHR11645">
    <property type="entry name" value="PYRROLINE-5-CARBOXYLATE REDUCTASE"/>
    <property type="match status" value="1"/>
</dbReference>
<dbReference type="EMBL" id="VFRP01000062">
    <property type="protein sequence ID" value="TPE45048.1"/>
    <property type="molecule type" value="Genomic_DNA"/>
</dbReference>
<evidence type="ECO:0000313" key="5">
    <source>
        <dbReference type="EMBL" id="TPE45048.1"/>
    </source>
</evidence>
<dbReference type="RefSeq" id="WP_140456411.1">
    <property type="nucleotide sequence ID" value="NZ_VFRP01000062.1"/>
</dbReference>
<organism evidence="5 6">
    <name type="scientific">Amaricoccus solimangrovi</name>
    <dbReference type="NCBI Taxonomy" id="2589815"/>
    <lineage>
        <taxon>Bacteria</taxon>
        <taxon>Pseudomonadati</taxon>
        <taxon>Pseudomonadota</taxon>
        <taxon>Alphaproteobacteria</taxon>
        <taxon>Rhodobacterales</taxon>
        <taxon>Paracoccaceae</taxon>
        <taxon>Amaricoccus</taxon>
    </lineage>
</organism>
<evidence type="ECO:0000313" key="6">
    <source>
        <dbReference type="Proteomes" id="UP000319255"/>
    </source>
</evidence>
<dbReference type="InterPro" id="IPR036291">
    <property type="entry name" value="NAD(P)-bd_dom_sf"/>
</dbReference>
<evidence type="ECO:0000259" key="4">
    <source>
        <dbReference type="Pfam" id="PF03807"/>
    </source>
</evidence>
<dbReference type="GO" id="GO:0004735">
    <property type="term" value="F:pyrroline-5-carboxylate reductase activity"/>
    <property type="evidence" value="ECO:0007669"/>
    <property type="project" value="TreeGrafter"/>
</dbReference>
<dbReference type="GO" id="GO:0055129">
    <property type="term" value="P:L-proline biosynthetic process"/>
    <property type="evidence" value="ECO:0007669"/>
    <property type="project" value="TreeGrafter"/>
</dbReference>
<evidence type="ECO:0000256" key="2">
    <source>
        <dbReference type="ARBA" id="ARBA00023002"/>
    </source>
</evidence>
<dbReference type="SUPFAM" id="SSF51735">
    <property type="entry name" value="NAD(P)-binding Rossmann-fold domains"/>
    <property type="match status" value="1"/>
</dbReference>
<evidence type="ECO:0000256" key="3">
    <source>
        <dbReference type="SAM" id="MobiDB-lite"/>
    </source>
</evidence>
<dbReference type="Proteomes" id="UP000319255">
    <property type="component" value="Unassembled WGS sequence"/>
</dbReference>
<dbReference type="PANTHER" id="PTHR11645:SF0">
    <property type="entry name" value="PYRROLINE-5-CARBOXYLATE REDUCTASE 3"/>
    <property type="match status" value="1"/>
</dbReference>
<comment type="similarity">
    <text evidence="1">Belongs to the pyrroline-5-carboxylate reductase family.</text>
</comment>
<gene>
    <name evidence="5" type="ORF">FJM51_22870</name>
</gene>
<dbReference type="InterPro" id="IPR028939">
    <property type="entry name" value="P5C_Rdtase_cat_N"/>
</dbReference>
<evidence type="ECO:0000256" key="1">
    <source>
        <dbReference type="ARBA" id="ARBA00005525"/>
    </source>
</evidence>
<dbReference type="Pfam" id="PF03807">
    <property type="entry name" value="F420_oxidored"/>
    <property type="match status" value="1"/>
</dbReference>
<dbReference type="OrthoDB" id="8418678at2"/>
<keyword evidence="2" id="KW-0560">Oxidoreductase</keyword>
<keyword evidence="6" id="KW-1185">Reference proteome</keyword>
<feature type="region of interest" description="Disordered" evidence="3">
    <location>
        <begin position="152"/>
        <end position="180"/>
    </location>
</feature>
<dbReference type="AlphaFoldDB" id="A0A501W6Y1"/>
<protein>
    <submittedName>
        <fullName evidence="5">NADP oxidoreductase</fullName>
    </submittedName>
</protein>
<accession>A0A501W6Y1</accession>
<name>A0A501W6Y1_9RHOB</name>
<sequence length="191" mass="20192">MRVGIIGATGWLGSALGRRLLSRKLIAPEQLVVLGCGSHRFEYYGYAGVTPAIDIPDLVFRSDVVVLAVRPDAWPRLTPRAEGKLVLSFMAGVSARMLARHGGRIARAMPNAAAEFGASLTPWWAADTITSGDRAVIPWLLSAIGASEEIADETGLDPVTEPDRPVGAADQPASANRVGRPRLVRAVSAAS</sequence>
<feature type="domain" description="Pyrroline-5-carboxylate reductase catalytic N-terminal" evidence="4">
    <location>
        <begin position="2"/>
        <end position="92"/>
    </location>
</feature>
<proteinExistence type="inferred from homology"/>